<dbReference type="GO" id="GO:0005524">
    <property type="term" value="F:ATP binding"/>
    <property type="evidence" value="ECO:0007669"/>
    <property type="project" value="UniProtKB-KW"/>
</dbReference>
<evidence type="ECO:0008006" key="9">
    <source>
        <dbReference type="Google" id="ProtNLM"/>
    </source>
</evidence>
<evidence type="ECO:0000256" key="4">
    <source>
        <dbReference type="ARBA" id="ARBA00022840"/>
    </source>
</evidence>
<keyword evidence="2" id="KW-0547">Nucleotide-binding</keyword>
<dbReference type="OrthoDB" id="10028886at2759"/>
<protein>
    <recommendedName>
        <fullName evidence="9">Phosphomethylpyrimidine kinase</fullName>
    </recommendedName>
</protein>
<dbReference type="Pfam" id="PF08543">
    <property type="entry name" value="Phos_pyr_kin"/>
    <property type="match status" value="1"/>
</dbReference>
<dbReference type="GO" id="GO:0008972">
    <property type="term" value="F:phosphomethylpyrimidine kinase activity"/>
    <property type="evidence" value="ECO:0007669"/>
    <property type="project" value="InterPro"/>
</dbReference>
<dbReference type="GO" id="GO:0005829">
    <property type="term" value="C:cytosol"/>
    <property type="evidence" value="ECO:0007669"/>
    <property type="project" value="TreeGrafter"/>
</dbReference>
<evidence type="ECO:0000256" key="1">
    <source>
        <dbReference type="ARBA" id="ARBA00022679"/>
    </source>
</evidence>
<dbReference type="GO" id="GO:0009228">
    <property type="term" value="P:thiamine biosynthetic process"/>
    <property type="evidence" value="ECO:0007669"/>
    <property type="project" value="InterPro"/>
</dbReference>
<feature type="domain" description="Pyridoxamine kinase/Phosphomethylpyrimidine kinase" evidence="6">
    <location>
        <begin position="14"/>
        <end position="278"/>
    </location>
</feature>
<keyword evidence="1" id="KW-0808">Transferase</keyword>
<dbReference type="InterPro" id="IPR029056">
    <property type="entry name" value="Ribokinase-like"/>
</dbReference>
<name>A0A9P7B3M6_RHOMI</name>
<dbReference type="AlphaFoldDB" id="A0A9P7B3M6"/>
<keyword evidence="4" id="KW-0067">ATP-binding</keyword>
<dbReference type="Gene3D" id="1.20.910.10">
    <property type="entry name" value="Heme oxygenase-like"/>
    <property type="match status" value="1"/>
</dbReference>
<dbReference type="InterPro" id="IPR016084">
    <property type="entry name" value="Haem_Oase-like_multi-hlx"/>
</dbReference>
<evidence type="ECO:0000313" key="8">
    <source>
        <dbReference type="Proteomes" id="UP000777482"/>
    </source>
</evidence>
<dbReference type="PANTHER" id="PTHR20858">
    <property type="entry name" value="PHOSPHOMETHYLPYRIMIDINE KINASE"/>
    <property type="match status" value="1"/>
</dbReference>
<dbReference type="Pfam" id="PF03070">
    <property type="entry name" value="TENA_THI-4"/>
    <property type="match status" value="1"/>
</dbReference>
<evidence type="ECO:0000259" key="5">
    <source>
        <dbReference type="Pfam" id="PF03070"/>
    </source>
</evidence>
<dbReference type="InterPro" id="IPR013749">
    <property type="entry name" value="PM/HMP-P_kinase-1"/>
</dbReference>
<feature type="domain" description="Thiaminase-2/PQQC" evidence="5">
    <location>
        <begin position="308"/>
        <end position="515"/>
    </location>
</feature>
<evidence type="ECO:0000256" key="2">
    <source>
        <dbReference type="ARBA" id="ARBA00022741"/>
    </source>
</evidence>
<keyword evidence="8" id="KW-1185">Reference proteome</keyword>
<dbReference type="Gene3D" id="3.40.1190.20">
    <property type="match status" value="1"/>
</dbReference>
<dbReference type="GO" id="GO:0008902">
    <property type="term" value="F:hydroxymethylpyrimidine kinase activity"/>
    <property type="evidence" value="ECO:0007669"/>
    <property type="project" value="TreeGrafter"/>
</dbReference>
<dbReference type="CDD" id="cd01169">
    <property type="entry name" value="HMPP_kinase"/>
    <property type="match status" value="1"/>
</dbReference>
<dbReference type="CDD" id="cd19367">
    <property type="entry name" value="TenA_C_ScTHI20-like"/>
    <property type="match status" value="1"/>
</dbReference>
<reference evidence="7 8" key="1">
    <citation type="submission" date="2020-11" db="EMBL/GenBank/DDBJ databases">
        <title>Kefir isolates.</title>
        <authorList>
            <person name="Marcisauskas S."/>
            <person name="Kim Y."/>
            <person name="Blasche S."/>
        </authorList>
    </citation>
    <scope>NUCLEOTIDE SEQUENCE [LARGE SCALE GENOMIC DNA]</scope>
    <source>
        <strain evidence="7 8">KR</strain>
    </source>
</reference>
<keyword evidence="3" id="KW-0418">Kinase</keyword>
<evidence type="ECO:0000256" key="3">
    <source>
        <dbReference type="ARBA" id="ARBA00022777"/>
    </source>
</evidence>
<dbReference type="InterPro" id="IPR004399">
    <property type="entry name" value="HMP/HMP-P_kinase_dom"/>
</dbReference>
<dbReference type="PANTHER" id="PTHR20858:SF17">
    <property type="entry name" value="HYDROXYMETHYLPYRIMIDINE_PHOSPHOMETHYLPYRIMIDINE KINASE THI20-RELATED"/>
    <property type="match status" value="1"/>
</dbReference>
<dbReference type="NCBIfam" id="TIGR00097">
    <property type="entry name" value="HMP-P_kinase"/>
    <property type="match status" value="1"/>
</dbReference>
<dbReference type="EMBL" id="PUHQ01000082">
    <property type="protein sequence ID" value="KAG0657367.1"/>
    <property type="molecule type" value="Genomic_DNA"/>
</dbReference>
<dbReference type="SUPFAM" id="SSF48613">
    <property type="entry name" value="Heme oxygenase-like"/>
    <property type="match status" value="1"/>
</dbReference>
<dbReference type="SUPFAM" id="SSF53613">
    <property type="entry name" value="Ribokinase-like"/>
    <property type="match status" value="1"/>
</dbReference>
<organism evidence="7 8">
    <name type="scientific">Rhodotorula mucilaginosa</name>
    <name type="common">Yeast</name>
    <name type="synonym">Rhodotorula rubra</name>
    <dbReference type="NCBI Taxonomy" id="5537"/>
    <lineage>
        <taxon>Eukaryota</taxon>
        <taxon>Fungi</taxon>
        <taxon>Dikarya</taxon>
        <taxon>Basidiomycota</taxon>
        <taxon>Pucciniomycotina</taxon>
        <taxon>Microbotryomycetes</taxon>
        <taxon>Sporidiobolales</taxon>
        <taxon>Sporidiobolaceae</taxon>
        <taxon>Rhodotorula</taxon>
    </lineage>
</organism>
<comment type="caution">
    <text evidence="7">The sequence shown here is derived from an EMBL/GenBank/DDBJ whole genome shotgun (WGS) entry which is preliminary data.</text>
</comment>
<sequence>MESLPKVLTIAGSDSGGGAGIQADLKTIAALGCYGTSAVTAITAQNTLGVFAVEGISTGMVAHQIQLVLDDIGTDAIKTGMLFSQDTINVVVETLEKHFGPADRGGREKANLVVDPVCVSTSGHSLLPLDAVDALRKRCLPWATVVTPNIPEAEFLAGWERGSIQSVRDMERCAAELGELGVRYVYLKGGHMPFENAKGRKVVVDLLWDSETRTASQEERPFLDVKNTHGTGCTLAAAIAAELAKGRPVPQAVVTAADYVAAAIAASYPVGAGAGPVNHFHSLVQRSLPLPTPHSTTPFTDYLIGYNRAAWERYVHHPFPNGLADGTMPLDSFLHFIQQDYHFLKQYGRSNSLAAYKTDNMELMAASIEIVNDVIKETEMHVKYCEKYGISRQQLQAVPESTTNIAYTRYVLDTSMQGDLLDARVVTAPCLIGYGHVGARLLAATEGVETDETKNPYWGWIKEYGSDWYQGAVRKGIQLLEDTLVASPVSPARLLELAKIFEKATLLEIAFWDAAILAHGADQTAQRLDMPQ</sequence>
<dbReference type="Proteomes" id="UP000777482">
    <property type="component" value="Unassembled WGS sequence"/>
</dbReference>
<evidence type="ECO:0000259" key="6">
    <source>
        <dbReference type="Pfam" id="PF08543"/>
    </source>
</evidence>
<accession>A0A9P7B3M6</accession>
<proteinExistence type="predicted"/>
<evidence type="ECO:0000313" key="7">
    <source>
        <dbReference type="EMBL" id="KAG0657367.1"/>
    </source>
</evidence>
<dbReference type="FunFam" id="3.40.1190.20:FF:000003">
    <property type="entry name" value="Phosphomethylpyrimidine kinase ThiD"/>
    <property type="match status" value="1"/>
</dbReference>
<gene>
    <name evidence="7" type="ORF">C6P46_006551</name>
</gene>
<dbReference type="InterPro" id="IPR004305">
    <property type="entry name" value="Thiaminase-2/PQQC"/>
</dbReference>